<feature type="compositionally biased region" description="Basic and acidic residues" evidence="1">
    <location>
        <begin position="236"/>
        <end position="251"/>
    </location>
</feature>
<keyword evidence="3" id="KW-1185">Reference proteome</keyword>
<sequence length="327" mass="35664">VARAGGDGGNRRGGRDVPARPTYVEHAGRPRGGRTAGPPQDRPVRHQGGHMPRVPHEAGVEEEQLRELRGPVRAVPLRDMQPLDVERRAPVPLSRLRFLQGRRGGELHTLSRLRDVHRQAPLRRTQLQGREVHVQLPRVPGGPLLVPRRVPRAPVRTRHTLALLPPARGARLAVSDMQEDGRDARQDEADLGRHGHGHRTPARAPGALQGRDHKVLRLRERPGGPRVALPRRPVRRLRELQHGRRADREGRAGGARAPPAGGGGRGPAAPAVRRATPRCRPRQGSARGVNVSPPSSGGAVRRPRRRRATVATDGNALRQAPPPPFGS</sequence>
<dbReference type="Proteomes" id="UP000266841">
    <property type="component" value="Unassembled WGS sequence"/>
</dbReference>
<evidence type="ECO:0000313" key="2">
    <source>
        <dbReference type="EMBL" id="EJK44226.1"/>
    </source>
</evidence>
<feature type="compositionally biased region" description="Basic and acidic residues" evidence="1">
    <location>
        <begin position="179"/>
        <end position="193"/>
    </location>
</feature>
<feature type="region of interest" description="Disordered" evidence="1">
    <location>
        <begin position="174"/>
        <end position="327"/>
    </location>
</feature>
<gene>
    <name evidence="2" type="ORF">THAOC_37250</name>
</gene>
<reference evidence="2 3" key="1">
    <citation type="journal article" date="2012" name="Genome Biol.">
        <title>Genome and low-iron response of an oceanic diatom adapted to chronic iron limitation.</title>
        <authorList>
            <person name="Lommer M."/>
            <person name="Specht M."/>
            <person name="Roy A.S."/>
            <person name="Kraemer L."/>
            <person name="Andreson R."/>
            <person name="Gutowska M.A."/>
            <person name="Wolf J."/>
            <person name="Bergner S.V."/>
            <person name="Schilhabel M.B."/>
            <person name="Klostermeier U.C."/>
            <person name="Beiko R.G."/>
            <person name="Rosenstiel P."/>
            <person name="Hippler M."/>
            <person name="Laroche J."/>
        </authorList>
    </citation>
    <scope>NUCLEOTIDE SEQUENCE [LARGE SCALE GENOMIC DNA]</scope>
    <source>
        <strain evidence="2 3">CCMP1005</strain>
    </source>
</reference>
<evidence type="ECO:0000256" key="1">
    <source>
        <dbReference type="SAM" id="MobiDB-lite"/>
    </source>
</evidence>
<organism evidence="2 3">
    <name type="scientific">Thalassiosira oceanica</name>
    <name type="common">Marine diatom</name>
    <dbReference type="NCBI Taxonomy" id="159749"/>
    <lineage>
        <taxon>Eukaryota</taxon>
        <taxon>Sar</taxon>
        <taxon>Stramenopiles</taxon>
        <taxon>Ochrophyta</taxon>
        <taxon>Bacillariophyta</taxon>
        <taxon>Coscinodiscophyceae</taxon>
        <taxon>Thalassiosirophycidae</taxon>
        <taxon>Thalassiosirales</taxon>
        <taxon>Thalassiosiraceae</taxon>
        <taxon>Thalassiosira</taxon>
    </lineage>
</organism>
<dbReference type="EMBL" id="AGNL01050003">
    <property type="protein sequence ID" value="EJK44226.1"/>
    <property type="molecule type" value="Genomic_DNA"/>
</dbReference>
<accession>K0R6K0</accession>
<evidence type="ECO:0000313" key="3">
    <source>
        <dbReference type="Proteomes" id="UP000266841"/>
    </source>
</evidence>
<comment type="caution">
    <text evidence="2">The sequence shown here is derived from an EMBL/GenBank/DDBJ whole genome shotgun (WGS) entry which is preliminary data.</text>
</comment>
<feature type="non-terminal residue" evidence="2">
    <location>
        <position position="1"/>
    </location>
</feature>
<feature type="compositionally biased region" description="Basic and acidic residues" evidence="1">
    <location>
        <begin position="9"/>
        <end position="18"/>
    </location>
</feature>
<feature type="compositionally biased region" description="Basic and acidic residues" evidence="1">
    <location>
        <begin position="210"/>
        <end position="223"/>
    </location>
</feature>
<feature type="region of interest" description="Disordered" evidence="1">
    <location>
        <begin position="1"/>
        <end position="62"/>
    </location>
</feature>
<dbReference type="AlphaFoldDB" id="K0R6K0"/>
<protein>
    <submittedName>
        <fullName evidence="2">Uncharacterized protein</fullName>
    </submittedName>
</protein>
<proteinExistence type="predicted"/>
<name>K0R6K0_THAOC</name>